<evidence type="ECO:0000313" key="13">
    <source>
        <dbReference type="EMBL" id="UUX51074.1"/>
    </source>
</evidence>
<dbReference type="InterPro" id="IPR039421">
    <property type="entry name" value="Type_1_exporter"/>
</dbReference>
<dbReference type="GO" id="GO:0005524">
    <property type="term" value="F:ATP binding"/>
    <property type="evidence" value="ECO:0007669"/>
    <property type="project" value="UniProtKB-KW"/>
</dbReference>
<dbReference type="PROSITE" id="PS50990">
    <property type="entry name" value="PEPTIDASE_C39"/>
    <property type="match status" value="1"/>
</dbReference>
<accession>A0A9J7AW99</accession>
<dbReference type="AlphaFoldDB" id="A0A9J7AW99"/>
<feature type="domain" description="Peptidase C39" evidence="12">
    <location>
        <begin position="6"/>
        <end position="127"/>
    </location>
</feature>
<dbReference type="NCBIfam" id="TIGR01846">
    <property type="entry name" value="type_I_sec_HlyB"/>
    <property type="match status" value="1"/>
</dbReference>
<dbReference type="PROSITE" id="PS00211">
    <property type="entry name" value="ABC_TRANSPORTER_1"/>
    <property type="match status" value="1"/>
</dbReference>
<evidence type="ECO:0000256" key="4">
    <source>
        <dbReference type="ARBA" id="ARBA00022692"/>
    </source>
</evidence>
<dbReference type="RefSeq" id="WP_257770360.1">
    <property type="nucleotide sequence ID" value="NZ_CP102480.1"/>
</dbReference>
<evidence type="ECO:0000256" key="2">
    <source>
        <dbReference type="ARBA" id="ARBA00022448"/>
    </source>
</evidence>
<evidence type="ECO:0000256" key="9">
    <source>
        <dbReference type="SAM" id="Phobius"/>
    </source>
</evidence>
<dbReference type="Pfam" id="PF03412">
    <property type="entry name" value="Peptidase_C39"/>
    <property type="match status" value="1"/>
</dbReference>
<dbReference type="GO" id="GO:0008233">
    <property type="term" value="F:peptidase activity"/>
    <property type="evidence" value="ECO:0007669"/>
    <property type="project" value="InterPro"/>
</dbReference>
<feature type="transmembrane region" description="Helical" evidence="9">
    <location>
        <begin position="295"/>
        <end position="317"/>
    </location>
</feature>
<dbReference type="SMART" id="SM00382">
    <property type="entry name" value="AAA"/>
    <property type="match status" value="1"/>
</dbReference>
<dbReference type="PROSITE" id="PS50893">
    <property type="entry name" value="ABC_TRANSPORTER_2"/>
    <property type="match status" value="1"/>
</dbReference>
<feature type="domain" description="ABC transmembrane type-1" evidence="11">
    <location>
        <begin position="159"/>
        <end position="438"/>
    </location>
</feature>
<dbReference type="InterPro" id="IPR036640">
    <property type="entry name" value="ABC1_TM_sf"/>
</dbReference>
<evidence type="ECO:0000259" key="11">
    <source>
        <dbReference type="PROSITE" id="PS50929"/>
    </source>
</evidence>
<keyword evidence="7 9" id="KW-1133">Transmembrane helix</keyword>
<evidence type="ECO:0000256" key="5">
    <source>
        <dbReference type="ARBA" id="ARBA00022741"/>
    </source>
</evidence>
<dbReference type="GO" id="GO:0005886">
    <property type="term" value="C:plasma membrane"/>
    <property type="evidence" value="ECO:0007669"/>
    <property type="project" value="UniProtKB-SubCell"/>
</dbReference>
<feature type="transmembrane region" description="Helical" evidence="9">
    <location>
        <begin position="193"/>
        <end position="213"/>
    </location>
</feature>
<dbReference type="GO" id="GO:0030256">
    <property type="term" value="C:type I protein secretion system complex"/>
    <property type="evidence" value="ECO:0007669"/>
    <property type="project" value="InterPro"/>
</dbReference>
<dbReference type="PROSITE" id="PS50929">
    <property type="entry name" value="ABC_TM1F"/>
    <property type="match status" value="1"/>
</dbReference>
<keyword evidence="14" id="KW-1185">Reference proteome</keyword>
<dbReference type="KEGG" id="naci:NUH88_05145"/>
<reference evidence="13" key="1">
    <citation type="submission" date="2022-08" db="EMBL/GenBank/DDBJ databases">
        <title>Nisaea acidiphila sp. nov., isolated from a marine algal debris and emended description of the genus Nisaea Urios et al. 2008.</title>
        <authorList>
            <person name="Kwon K."/>
        </authorList>
    </citation>
    <scope>NUCLEOTIDE SEQUENCE</scope>
    <source>
        <strain evidence="13">MEBiC11861</strain>
    </source>
</reference>
<dbReference type="GO" id="GO:0006508">
    <property type="term" value="P:proteolysis"/>
    <property type="evidence" value="ECO:0007669"/>
    <property type="project" value="InterPro"/>
</dbReference>
<keyword evidence="6" id="KW-0067">ATP-binding</keyword>
<dbReference type="InterPro" id="IPR027417">
    <property type="entry name" value="P-loop_NTPase"/>
</dbReference>
<dbReference type="InterPro" id="IPR010132">
    <property type="entry name" value="ATPase_T1SS_HlyB"/>
</dbReference>
<evidence type="ECO:0000256" key="8">
    <source>
        <dbReference type="ARBA" id="ARBA00023136"/>
    </source>
</evidence>
<dbReference type="PANTHER" id="PTHR24221:SF647">
    <property type="entry name" value="BLL6336 PROTEIN"/>
    <property type="match status" value="1"/>
</dbReference>
<name>A0A9J7AW99_9PROT</name>
<evidence type="ECO:0000256" key="1">
    <source>
        <dbReference type="ARBA" id="ARBA00004651"/>
    </source>
</evidence>
<keyword evidence="8 9" id="KW-0472">Membrane</keyword>
<dbReference type="PANTHER" id="PTHR24221">
    <property type="entry name" value="ATP-BINDING CASSETTE SUB-FAMILY B"/>
    <property type="match status" value="1"/>
</dbReference>
<keyword evidence="2" id="KW-0813">Transport</keyword>
<evidence type="ECO:0000259" key="10">
    <source>
        <dbReference type="PROSITE" id="PS50893"/>
    </source>
</evidence>
<dbReference type="InterPro" id="IPR005074">
    <property type="entry name" value="Peptidase_C39"/>
</dbReference>
<dbReference type="Gene3D" id="3.40.50.300">
    <property type="entry name" value="P-loop containing nucleotide triphosphate hydrolases"/>
    <property type="match status" value="1"/>
</dbReference>
<dbReference type="InterPro" id="IPR003439">
    <property type="entry name" value="ABC_transporter-like_ATP-bd"/>
</dbReference>
<dbReference type="Pfam" id="PF00664">
    <property type="entry name" value="ABC_membrane"/>
    <property type="match status" value="1"/>
</dbReference>
<feature type="transmembrane region" description="Helical" evidence="9">
    <location>
        <begin position="266"/>
        <end position="289"/>
    </location>
</feature>
<evidence type="ECO:0000259" key="12">
    <source>
        <dbReference type="PROSITE" id="PS50990"/>
    </source>
</evidence>
<feature type="transmembrane region" description="Helical" evidence="9">
    <location>
        <begin position="155"/>
        <end position="181"/>
    </location>
</feature>
<gene>
    <name evidence="13" type="ORF">NUH88_05145</name>
</gene>
<dbReference type="Proteomes" id="UP001060336">
    <property type="component" value="Chromosome"/>
</dbReference>
<dbReference type="Gene3D" id="3.90.70.10">
    <property type="entry name" value="Cysteine proteinases"/>
    <property type="match status" value="1"/>
</dbReference>
<keyword evidence="3" id="KW-1003">Cell membrane</keyword>
<evidence type="ECO:0000313" key="14">
    <source>
        <dbReference type="Proteomes" id="UP001060336"/>
    </source>
</evidence>
<dbReference type="CDD" id="cd18588">
    <property type="entry name" value="ABC_6TM_CyaB_HlyB_like"/>
    <property type="match status" value="1"/>
</dbReference>
<dbReference type="GO" id="GO:0016887">
    <property type="term" value="F:ATP hydrolysis activity"/>
    <property type="evidence" value="ECO:0007669"/>
    <property type="project" value="InterPro"/>
</dbReference>
<keyword evidence="4 9" id="KW-0812">Transmembrane</keyword>
<feature type="domain" description="ABC transporter" evidence="10">
    <location>
        <begin position="471"/>
        <end position="706"/>
    </location>
</feature>
<dbReference type="InterPro" id="IPR017871">
    <property type="entry name" value="ABC_transporter-like_CS"/>
</dbReference>
<evidence type="ECO:0000256" key="6">
    <source>
        <dbReference type="ARBA" id="ARBA00022840"/>
    </source>
</evidence>
<dbReference type="EMBL" id="CP102480">
    <property type="protein sequence ID" value="UUX51074.1"/>
    <property type="molecule type" value="Genomic_DNA"/>
</dbReference>
<protein>
    <submittedName>
        <fullName evidence="13">Type I secretion system permease/ATPase</fullName>
    </submittedName>
</protein>
<keyword evidence="5" id="KW-0547">Nucleotide-binding</keyword>
<dbReference type="GO" id="GO:0030253">
    <property type="term" value="P:protein secretion by the type I secretion system"/>
    <property type="evidence" value="ECO:0007669"/>
    <property type="project" value="InterPro"/>
</dbReference>
<sequence>MTAGEHSSAPGDSGLMALAVALAVLEYPSDLGQLQHEAGLGSDLAGAADLVRLARARGLKAAEKRVRSKDLEDVPCPALVPMLDGRWVVLGRVMSDRVLLQDPQVGRPQEIARAEFEANWSGSLLLLARSEEIAGEERAFDFTWFIPPLIKHRQILFQVTLASLIVQTFGLATPLFVMLVMDKVLVSGGVSTLDVLVLGLISVGLFELALSALRQFLFSHTTNRIDVELKARLFRHLARLPVSYFETRAVGATAQRVAELEQIRSFLTGPALTSAIDLLFTVVFLAVMYHYAPSLTWIVVAFVAVFILIYAVVTPVLRARLSKKSSGSVDNHAFLVENVAGIETLKSLAVEPQMQRRWEDQIASHSSEAFKAERLSTMTQQTVTFLNRLMTAMILWIGAKGVISGDLTAGQLMAMNMLAGRVTAPAQRLAQLWQQVQQTGLAVKRLGEILNQRPEPARTQASSLPDLKGAVLFRDVSFRYRPDGPQILSHISFDVAAGARIGIVGASGSGKSTLVKLMQRLHVPESGKILIDGVDIALIDPAWLRRKVGLVLQENFLFNRSVRENIALADPSLPMDRIQEAAELAGAHEFILTLPEAYDTPVGERGAALSGGQRQRIALARALVTDPRILILDEATSALDYESERIIHRNMQKIAAGRTVFVIAHRLAAVRDCDRILVIEHGRVVEEGSHGELMGREGGRYRHLYEIQQGERDVAPREEAAE</sequence>
<dbReference type="SUPFAM" id="SSF52540">
    <property type="entry name" value="P-loop containing nucleoside triphosphate hydrolases"/>
    <property type="match status" value="1"/>
</dbReference>
<dbReference type="InterPro" id="IPR003593">
    <property type="entry name" value="AAA+_ATPase"/>
</dbReference>
<dbReference type="Pfam" id="PF00005">
    <property type="entry name" value="ABC_tran"/>
    <property type="match status" value="1"/>
</dbReference>
<dbReference type="SUPFAM" id="SSF90123">
    <property type="entry name" value="ABC transporter transmembrane region"/>
    <property type="match status" value="1"/>
</dbReference>
<evidence type="ECO:0000256" key="3">
    <source>
        <dbReference type="ARBA" id="ARBA00022475"/>
    </source>
</evidence>
<organism evidence="13 14">
    <name type="scientific">Nisaea acidiphila</name>
    <dbReference type="NCBI Taxonomy" id="1862145"/>
    <lineage>
        <taxon>Bacteria</taxon>
        <taxon>Pseudomonadati</taxon>
        <taxon>Pseudomonadota</taxon>
        <taxon>Alphaproteobacteria</taxon>
        <taxon>Rhodospirillales</taxon>
        <taxon>Thalassobaculaceae</taxon>
        <taxon>Nisaea</taxon>
    </lineage>
</organism>
<proteinExistence type="predicted"/>
<dbReference type="Gene3D" id="1.20.1560.10">
    <property type="entry name" value="ABC transporter type 1, transmembrane domain"/>
    <property type="match status" value="1"/>
</dbReference>
<evidence type="ECO:0000256" key="7">
    <source>
        <dbReference type="ARBA" id="ARBA00022989"/>
    </source>
</evidence>
<comment type="subcellular location">
    <subcellularLocation>
        <location evidence="1">Cell membrane</location>
        <topology evidence="1">Multi-pass membrane protein</topology>
    </subcellularLocation>
</comment>
<dbReference type="FunFam" id="3.40.50.300:FF:000299">
    <property type="entry name" value="ABC transporter ATP-binding protein/permease"/>
    <property type="match status" value="1"/>
</dbReference>
<dbReference type="GO" id="GO:0034040">
    <property type="term" value="F:ATPase-coupled lipid transmembrane transporter activity"/>
    <property type="evidence" value="ECO:0007669"/>
    <property type="project" value="TreeGrafter"/>
</dbReference>
<dbReference type="GO" id="GO:0140359">
    <property type="term" value="F:ABC-type transporter activity"/>
    <property type="evidence" value="ECO:0007669"/>
    <property type="project" value="InterPro"/>
</dbReference>
<dbReference type="InterPro" id="IPR011527">
    <property type="entry name" value="ABC1_TM_dom"/>
</dbReference>